<reference evidence="2" key="1">
    <citation type="submission" date="2021-01" db="EMBL/GenBank/DDBJ databases">
        <title>Genome public.</title>
        <authorList>
            <person name="Liu C."/>
            <person name="Sun Q."/>
        </authorList>
    </citation>
    <scope>NUCLEOTIDE SEQUENCE</scope>
    <source>
        <strain evidence="2">YIM B02565</strain>
    </source>
</reference>
<dbReference type="Proteomes" id="UP000623681">
    <property type="component" value="Unassembled WGS sequence"/>
</dbReference>
<keyword evidence="1" id="KW-0472">Membrane</keyword>
<protein>
    <submittedName>
        <fullName evidence="2">Uncharacterized protein</fullName>
    </submittedName>
</protein>
<accession>A0A937FFG3</accession>
<dbReference type="RefSeq" id="WP_202768394.1">
    <property type="nucleotide sequence ID" value="NZ_JAESWA010000023.1"/>
</dbReference>
<evidence type="ECO:0000313" key="3">
    <source>
        <dbReference type="Proteomes" id="UP000623681"/>
    </source>
</evidence>
<dbReference type="AlphaFoldDB" id="A0A937FFG3"/>
<keyword evidence="3" id="KW-1185">Reference proteome</keyword>
<comment type="caution">
    <text evidence="2">The sequence shown here is derived from an EMBL/GenBank/DDBJ whole genome shotgun (WGS) entry which is preliminary data.</text>
</comment>
<proteinExistence type="predicted"/>
<dbReference type="EMBL" id="JAESWA010000023">
    <property type="protein sequence ID" value="MBL4933020.1"/>
    <property type="molecule type" value="Genomic_DNA"/>
</dbReference>
<feature type="transmembrane region" description="Helical" evidence="1">
    <location>
        <begin position="80"/>
        <end position="108"/>
    </location>
</feature>
<evidence type="ECO:0000256" key="1">
    <source>
        <dbReference type="SAM" id="Phobius"/>
    </source>
</evidence>
<keyword evidence="1" id="KW-0812">Transmembrane</keyword>
<name>A0A937FFG3_9CLOT</name>
<evidence type="ECO:0000313" key="2">
    <source>
        <dbReference type="EMBL" id="MBL4933020.1"/>
    </source>
</evidence>
<organism evidence="2 3">
    <name type="scientific">Clostridium paridis</name>
    <dbReference type="NCBI Taxonomy" id="2803863"/>
    <lineage>
        <taxon>Bacteria</taxon>
        <taxon>Bacillati</taxon>
        <taxon>Bacillota</taxon>
        <taxon>Clostridia</taxon>
        <taxon>Eubacteriales</taxon>
        <taxon>Clostridiaceae</taxon>
        <taxon>Clostridium</taxon>
    </lineage>
</organism>
<gene>
    <name evidence="2" type="ORF">JK634_14490</name>
</gene>
<sequence length="111" mass="12432">MGKKKDSRYKPGIGYMRGTIDDLTEESKKFFHDVKDNYNPSKVKKSFSGFSNSFLRGFGLGGIRGCGCGRRRFGSIKLGIYIGLFLFLVFCGLRLSAIILVMLLIIALEFC</sequence>
<keyword evidence="1" id="KW-1133">Transmembrane helix</keyword>